<dbReference type="PANTHER" id="PTHR30036">
    <property type="entry name" value="D-XYLOSE-BINDING PERIPLASMIC PROTEIN"/>
    <property type="match status" value="1"/>
</dbReference>
<sequence length="404" mass="40826">MSSFIRRAALIGAAVTLCVGPLAACGSDDDDKAGDGGSGGGGGDITGACSLDSPPVSAAEKPAEGKAGTASGKVGVILPDTTSSTRYETYDAPLLKSALSEAGLTPDIQNAQGDINKFASLAQNMIGAGVKVLIIDSIDAASGAGVEKQADAAGVPVIDYDRVNLGGTAPYYVSFDNEDVGKLQAQTLVDCLDKSGADKPNIIMMNGGTDVDNNAVLFSKGAHSVLDPLQKEGKLTITQEATVKGWKVENAAPTFQQAFTADGGDVDGVLAANDDIANAVIGVLKTNGLDGKVVVTGQDAGVQGLQNIITGTQSMTVFKDVKLEATAAAQLAIALAAGTDPAEAGLTLAPFEDPEAPSHKLEALLLPAQVITQANISDVIDAGALKADEICQGIEDDCKKLGIS</sequence>
<comment type="subcellular location">
    <subcellularLocation>
        <location evidence="1">Cell envelope</location>
    </subcellularLocation>
</comment>
<evidence type="ECO:0000256" key="3">
    <source>
        <dbReference type="SAM" id="MobiDB-lite"/>
    </source>
</evidence>
<evidence type="ECO:0000313" key="6">
    <source>
        <dbReference type="EMBL" id="MFB9314962.1"/>
    </source>
</evidence>
<evidence type="ECO:0000313" key="7">
    <source>
        <dbReference type="Proteomes" id="UP001589750"/>
    </source>
</evidence>
<gene>
    <name evidence="6" type="ORF">ACFFRI_18025</name>
</gene>
<proteinExistence type="predicted"/>
<feature type="signal peptide" evidence="4">
    <location>
        <begin position="1"/>
        <end position="24"/>
    </location>
</feature>
<feature type="domain" description="Periplasmic binding protein" evidence="5">
    <location>
        <begin position="77"/>
        <end position="339"/>
    </location>
</feature>
<evidence type="ECO:0000256" key="4">
    <source>
        <dbReference type="SAM" id="SignalP"/>
    </source>
</evidence>
<evidence type="ECO:0000256" key="1">
    <source>
        <dbReference type="ARBA" id="ARBA00004196"/>
    </source>
</evidence>
<comment type="caution">
    <text evidence="6">The sequence shown here is derived from an EMBL/GenBank/DDBJ whole genome shotgun (WGS) entry which is preliminary data.</text>
</comment>
<keyword evidence="7" id="KW-1185">Reference proteome</keyword>
<dbReference type="Pfam" id="PF13407">
    <property type="entry name" value="Peripla_BP_4"/>
    <property type="match status" value="1"/>
</dbReference>
<dbReference type="SUPFAM" id="SSF53822">
    <property type="entry name" value="Periplasmic binding protein-like I"/>
    <property type="match status" value="1"/>
</dbReference>
<feature type="chain" id="PRO_5046672525" evidence="4">
    <location>
        <begin position="25"/>
        <end position="404"/>
    </location>
</feature>
<dbReference type="Gene3D" id="3.40.50.2300">
    <property type="match status" value="2"/>
</dbReference>
<dbReference type="InterPro" id="IPR025997">
    <property type="entry name" value="SBP_2_dom"/>
</dbReference>
<dbReference type="InterPro" id="IPR028082">
    <property type="entry name" value="Peripla_BP_I"/>
</dbReference>
<dbReference type="PANTHER" id="PTHR30036:SF1">
    <property type="entry name" value="D-XYLOSE-BINDING PERIPLASMIC PROTEIN"/>
    <property type="match status" value="1"/>
</dbReference>
<evidence type="ECO:0000256" key="2">
    <source>
        <dbReference type="ARBA" id="ARBA00022729"/>
    </source>
</evidence>
<dbReference type="Proteomes" id="UP001589750">
    <property type="component" value="Unassembled WGS sequence"/>
</dbReference>
<accession>A0ABV5KE06</accession>
<dbReference type="InterPro" id="IPR050555">
    <property type="entry name" value="Bact_Solute-Bind_Prot2"/>
</dbReference>
<evidence type="ECO:0000259" key="5">
    <source>
        <dbReference type="Pfam" id="PF13407"/>
    </source>
</evidence>
<reference evidence="6 7" key="1">
    <citation type="submission" date="2024-09" db="EMBL/GenBank/DDBJ databases">
        <authorList>
            <person name="Sun Q."/>
            <person name="Mori K."/>
        </authorList>
    </citation>
    <scope>NUCLEOTIDE SEQUENCE [LARGE SCALE GENOMIC DNA]</scope>
    <source>
        <strain evidence="6 7">JCM 9626</strain>
    </source>
</reference>
<name>A0ABV5KE06_9ACTN</name>
<dbReference type="EMBL" id="JBHMDG010000026">
    <property type="protein sequence ID" value="MFB9314962.1"/>
    <property type="molecule type" value="Genomic_DNA"/>
</dbReference>
<protein>
    <submittedName>
        <fullName evidence="6">Sugar ABC transporter substrate-binding protein</fullName>
    </submittedName>
</protein>
<organism evidence="6 7">
    <name type="scientific">Nocardioides plantarum</name>
    <dbReference type="NCBI Taxonomy" id="29299"/>
    <lineage>
        <taxon>Bacteria</taxon>
        <taxon>Bacillati</taxon>
        <taxon>Actinomycetota</taxon>
        <taxon>Actinomycetes</taxon>
        <taxon>Propionibacteriales</taxon>
        <taxon>Nocardioidaceae</taxon>
        <taxon>Nocardioides</taxon>
    </lineage>
</organism>
<keyword evidence="2 4" id="KW-0732">Signal</keyword>
<feature type="region of interest" description="Disordered" evidence="3">
    <location>
        <begin position="44"/>
        <end position="71"/>
    </location>
</feature>
<dbReference type="RefSeq" id="WP_246084151.1">
    <property type="nucleotide sequence ID" value="NZ_JBHMDG010000026.1"/>
</dbReference>